<proteinExistence type="predicted"/>
<dbReference type="InterPro" id="IPR032466">
    <property type="entry name" value="Metal_Hydrolase"/>
</dbReference>
<dbReference type="PANTHER" id="PTHR43135:SF3">
    <property type="entry name" value="ALPHA-D-RIBOSE 1-METHYLPHOSPHONATE 5-TRIPHOSPHATE DIPHOSPHATASE"/>
    <property type="match status" value="1"/>
</dbReference>
<feature type="compositionally biased region" description="Basic and acidic residues" evidence="1">
    <location>
        <begin position="383"/>
        <end position="397"/>
    </location>
</feature>
<dbReference type="AlphaFoldDB" id="S7U0H7"/>
<dbReference type="Gene3D" id="3.20.20.140">
    <property type="entry name" value="Metal-dependent hydrolases"/>
    <property type="match status" value="1"/>
</dbReference>
<evidence type="ECO:0000313" key="4">
    <source>
        <dbReference type="Proteomes" id="UP000014977"/>
    </source>
</evidence>
<protein>
    <submittedName>
        <fullName evidence="3">Amidohydrolase</fullName>
    </submittedName>
</protein>
<dbReference type="Proteomes" id="UP000014977">
    <property type="component" value="Unassembled WGS sequence"/>
</dbReference>
<keyword evidence="4" id="KW-1185">Reference proteome</keyword>
<dbReference type="SUPFAM" id="SSF51556">
    <property type="entry name" value="Metallo-dependent hydrolases"/>
    <property type="match status" value="1"/>
</dbReference>
<evidence type="ECO:0000259" key="2">
    <source>
        <dbReference type="Pfam" id="PF01979"/>
    </source>
</evidence>
<dbReference type="STRING" id="897.B2D07_10155"/>
<evidence type="ECO:0000313" key="3">
    <source>
        <dbReference type="EMBL" id="EPR42931.1"/>
    </source>
</evidence>
<gene>
    <name evidence="3" type="ORF">dsmv_0012</name>
</gene>
<dbReference type="InterPro" id="IPR051781">
    <property type="entry name" value="Metallo-dep_Hydrolase"/>
</dbReference>
<dbReference type="PANTHER" id="PTHR43135">
    <property type="entry name" value="ALPHA-D-RIBOSE 1-METHYLPHOSPHONATE 5-TRIPHOSPHATE DIPHOSPHATASE"/>
    <property type="match status" value="1"/>
</dbReference>
<dbReference type="Gene3D" id="2.30.40.10">
    <property type="entry name" value="Urease, subunit C, domain 1"/>
    <property type="match status" value="1"/>
</dbReference>
<dbReference type="EMBL" id="ATHJ01000061">
    <property type="protein sequence ID" value="EPR42931.1"/>
    <property type="molecule type" value="Genomic_DNA"/>
</dbReference>
<dbReference type="Pfam" id="PF01979">
    <property type="entry name" value="Amidohydro_1"/>
    <property type="match status" value="1"/>
</dbReference>
<accession>S7U0H7</accession>
<dbReference type="eggNOG" id="COG1228">
    <property type="taxonomic scope" value="Bacteria"/>
</dbReference>
<dbReference type="SUPFAM" id="SSF51338">
    <property type="entry name" value="Composite domain of metallo-dependent hydrolases"/>
    <property type="match status" value="1"/>
</dbReference>
<sequence>MRIHVGRLIDGTGAAASADQVITVENGVIRDIRDAREAKTFADPARRCLDWSRYTVLPGLVDAHCHLFMSGTADPEVRHRQLAADFEEIRQAIAGHLARAAAHGVVAVRDGGDYGGHALRYKTEEAPAIPAGMTVRAAGRAFRAQGRYGRLIGRPPLPGQSLAEAIREMTAPVDHVKIVNSGLNSLVHFGRQTAPQFTLKELRAAVAAAHARGLKVMVHCNGETPVAIAVEAGCDSVEHGFFMGEENLRRMADMGTVWVPTAVTMKAYARMLPQDAPEAATAMRNFRHQLAQIRLGRDLGVRIAVGTDAGSLGVHHGQAVGEELGILTAAGFSIEGALACAIRVGGDLLDLPGNREIRVGNPARFIAVEGPPDRLPEILSTSRRFDGSLDPQERFLR</sequence>
<feature type="domain" description="Amidohydrolase-related" evidence="2">
    <location>
        <begin position="55"/>
        <end position="378"/>
    </location>
</feature>
<reference evidence="3 4" key="1">
    <citation type="journal article" date="2013" name="Genome Announc.">
        <title>Draft genome sequences for three mercury-methylating, sulfate-reducing bacteria.</title>
        <authorList>
            <person name="Brown S.D."/>
            <person name="Hurt R.A.Jr."/>
            <person name="Gilmour C.C."/>
            <person name="Elias D.A."/>
        </authorList>
    </citation>
    <scope>NUCLEOTIDE SEQUENCE [LARGE SCALE GENOMIC DNA]</scope>
    <source>
        <strain evidence="3 4">DSM 2059</strain>
    </source>
</reference>
<dbReference type="GO" id="GO:0016810">
    <property type="term" value="F:hydrolase activity, acting on carbon-nitrogen (but not peptide) bonds"/>
    <property type="evidence" value="ECO:0007669"/>
    <property type="project" value="InterPro"/>
</dbReference>
<comment type="caution">
    <text evidence="3">The sequence shown here is derived from an EMBL/GenBank/DDBJ whole genome shotgun (WGS) entry which is preliminary data.</text>
</comment>
<organism evidence="3 4">
    <name type="scientific">Desulfococcus multivorans DSM 2059</name>
    <dbReference type="NCBI Taxonomy" id="1121405"/>
    <lineage>
        <taxon>Bacteria</taxon>
        <taxon>Pseudomonadati</taxon>
        <taxon>Thermodesulfobacteriota</taxon>
        <taxon>Desulfobacteria</taxon>
        <taxon>Desulfobacterales</taxon>
        <taxon>Desulfococcaceae</taxon>
        <taxon>Desulfococcus</taxon>
    </lineage>
</organism>
<evidence type="ECO:0000256" key="1">
    <source>
        <dbReference type="SAM" id="MobiDB-lite"/>
    </source>
</evidence>
<name>S7U0H7_DESML</name>
<dbReference type="RefSeq" id="WP_020875029.1">
    <property type="nucleotide sequence ID" value="NZ_ATHJ01000061.1"/>
</dbReference>
<dbReference type="OrthoDB" id="9782972at2"/>
<dbReference type="InterPro" id="IPR011059">
    <property type="entry name" value="Metal-dep_hydrolase_composite"/>
</dbReference>
<dbReference type="InterPro" id="IPR006680">
    <property type="entry name" value="Amidohydro-rel"/>
</dbReference>
<keyword evidence="3" id="KW-0378">Hydrolase</keyword>
<feature type="region of interest" description="Disordered" evidence="1">
    <location>
        <begin position="377"/>
        <end position="397"/>
    </location>
</feature>